<feature type="compositionally biased region" description="Low complexity" evidence="1">
    <location>
        <begin position="130"/>
        <end position="142"/>
    </location>
</feature>
<keyword evidence="2" id="KW-0456">Lyase</keyword>
<dbReference type="EC" id="4.2.2.3" evidence="2"/>
<evidence type="ECO:0000256" key="1">
    <source>
        <dbReference type="SAM" id="MobiDB-lite"/>
    </source>
</evidence>
<dbReference type="Proteomes" id="UP000310719">
    <property type="component" value="Chromosome"/>
</dbReference>
<evidence type="ECO:0000313" key="2">
    <source>
        <dbReference type="EMBL" id="VTP68242.1"/>
    </source>
</evidence>
<gene>
    <name evidence="2" type="primary">algL_3</name>
    <name evidence="2" type="ORF">NCTC13032_03456</name>
</gene>
<dbReference type="Gene3D" id="1.50.10.100">
    <property type="entry name" value="Chondroitin AC/alginate lyase"/>
    <property type="match status" value="1"/>
</dbReference>
<feature type="region of interest" description="Disordered" evidence="1">
    <location>
        <begin position="104"/>
        <end position="142"/>
    </location>
</feature>
<dbReference type="EMBL" id="LR590464">
    <property type="protein sequence ID" value="VTP68242.1"/>
    <property type="molecule type" value="Genomic_DNA"/>
</dbReference>
<organism evidence="2 3">
    <name type="scientific">Leclercia adecarboxylata</name>
    <dbReference type="NCBI Taxonomy" id="83655"/>
    <lineage>
        <taxon>Bacteria</taxon>
        <taxon>Pseudomonadati</taxon>
        <taxon>Pseudomonadota</taxon>
        <taxon>Gammaproteobacteria</taxon>
        <taxon>Enterobacterales</taxon>
        <taxon>Enterobacteriaceae</taxon>
        <taxon>Leclercia</taxon>
    </lineage>
</organism>
<name>A0A4U9HUH8_9ENTR</name>
<dbReference type="InterPro" id="IPR008929">
    <property type="entry name" value="Chondroitin_lyas"/>
</dbReference>
<reference evidence="2 3" key="1">
    <citation type="submission" date="2019-05" db="EMBL/GenBank/DDBJ databases">
        <authorList>
            <consortium name="Pathogen Informatics"/>
        </authorList>
    </citation>
    <scope>NUCLEOTIDE SEQUENCE [LARGE SCALE GENOMIC DNA]</scope>
    <source>
        <strain evidence="2 3">NCTC13032</strain>
    </source>
</reference>
<dbReference type="AlphaFoldDB" id="A0A4U9HUH8"/>
<protein>
    <submittedName>
        <fullName evidence="2">Alginate lyase</fullName>
        <ecNumber evidence="2">4.2.2.3</ecNumber>
    </submittedName>
</protein>
<feature type="compositionally biased region" description="Polar residues" evidence="1">
    <location>
        <begin position="104"/>
        <end position="128"/>
    </location>
</feature>
<evidence type="ECO:0000313" key="3">
    <source>
        <dbReference type="Proteomes" id="UP000310719"/>
    </source>
</evidence>
<accession>A0A4U9HUH8</accession>
<dbReference type="GO" id="GO:0045135">
    <property type="term" value="F:poly(beta-D-mannuronate) lyase activity"/>
    <property type="evidence" value="ECO:0007669"/>
    <property type="project" value="UniProtKB-EC"/>
</dbReference>
<sequence>MIASFAAANKVDVTQENHGALARLVNYVLQQKDADLEWLEPWCALSHCSSVTLSRLDTSRPLQDRRLGGNLNPTLSALNLRIPPSTNSSAALIKLAASEARNATTFATSSASPMRPSGQSRLTHQTTPGADLPAPALPDQGF</sequence>
<proteinExistence type="predicted"/>